<evidence type="ECO:0000313" key="1">
    <source>
        <dbReference type="EMBL" id="SVC46032.1"/>
    </source>
</evidence>
<organism evidence="1">
    <name type="scientific">marine metagenome</name>
    <dbReference type="NCBI Taxonomy" id="408172"/>
    <lineage>
        <taxon>unclassified sequences</taxon>
        <taxon>metagenomes</taxon>
        <taxon>ecological metagenomes</taxon>
    </lineage>
</organism>
<accession>A0A382MF23</accession>
<dbReference type="AlphaFoldDB" id="A0A382MF23"/>
<name>A0A382MF23_9ZZZZ</name>
<reference evidence="1" key="1">
    <citation type="submission" date="2018-05" db="EMBL/GenBank/DDBJ databases">
        <authorList>
            <person name="Lanie J.A."/>
            <person name="Ng W.-L."/>
            <person name="Kazmierczak K.M."/>
            <person name="Andrzejewski T.M."/>
            <person name="Davidsen T.M."/>
            <person name="Wayne K.J."/>
            <person name="Tettelin H."/>
            <person name="Glass J.I."/>
            <person name="Rusch D."/>
            <person name="Podicherti R."/>
            <person name="Tsui H.-C.T."/>
            <person name="Winkler M.E."/>
        </authorList>
    </citation>
    <scope>NUCLEOTIDE SEQUENCE</scope>
</reference>
<proteinExistence type="predicted"/>
<protein>
    <submittedName>
        <fullName evidence="1">Uncharacterized protein</fullName>
    </submittedName>
</protein>
<sequence>MLVGYLTKLQKGSFKLLSSALGFRHWSSYIHSNTSPAIFSKNRELTRMLVGYEGFEPGPPPENKNGR</sequence>
<gene>
    <name evidence="1" type="ORF">METZ01_LOCUS298886</name>
</gene>
<dbReference type="EMBL" id="UINC01092444">
    <property type="protein sequence ID" value="SVC46032.1"/>
    <property type="molecule type" value="Genomic_DNA"/>
</dbReference>